<keyword evidence="3" id="KW-1185">Reference proteome</keyword>
<evidence type="ECO:0000256" key="1">
    <source>
        <dbReference type="SAM" id="MobiDB-lite"/>
    </source>
</evidence>
<gene>
    <name evidence="2" type="ORF">DPM12_14970</name>
</gene>
<reference evidence="2 3" key="1">
    <citation type="submission" date="2018-06" db="EMBL/GenBank/DDBJ databases">
        <title>Phytoactinopolyspora halophila sp. nov., a novel halophilic actinomycete isolated from a saline soil in China.</title>
        <authorList>
            <person name="Tang S.-K."/>
        </authorList>
    </citation>
    <scope>NUCLEOTIDE SEQUENCE [LARGE SCALE GENOMIC DNA]</scope>
    <source>
        <strain evidence="2 3">YIM 96934</strain>
    </source>
</reference>
<feature type="compositionally biased region" description="Polar residues" evidence="1">
    <location>
        <begin position="1"/>
        <end position="11"/>
    </location>
</feature>
<dbReference type="AlphaFoldDB" id="A0A329QJI0"/>
<proteinExistence type="predicted"/>
<organism evidence="2 3">
    <name type="scientific">Phytoactinopolyspora halophila</name>
    <dbReference type="NCBI Taxonomy" id="1981511"/>
    <lineage>
        <taxon>Bacteria</taxon>
        <taxon>Bacillati</taxon>
        <taxon>Actinomycetota</taxon>
        <taxon>Actinomycetes</taxon>
        <taxon>Jiangellales</taxon>
        <taxon>Jiangellaceae</taxon>
        <taxon>Phytoactinopolyspora</taxon>
    </lineage>
</organism>
<sequence>MGSLEETSSPAETFAADGDDVPRSTPRTGVEGGVSIASTRDHTHETRPIGPGAAGTPAGIVAG</sequence>
<name>A0A329QJI0_9ACTN</name>
<protein>
    <submittedName>
        <fullName evidence="2">Uncharacterized protein</fullName>
    </submittedName>
</protein>
<accession>A0A329QJI0</accession>
<dbReference type="Proteomes" id="UP000250462">
    <property type="component" value="Unassembled WGS sequence"/>
</dbReference>
<dbReference type="EMBL" id="QMIG01000016">
    <property type="protein sequence ID" value="RAW12460.1"/>
    <property type="molecule type" value="Genomic_DNA"/>
</dbReference>
<comment type="caution">
    <text evidence="2">The sequence shown here is derived from an EMBL/GenBank/DDBJ whole genome shotgun (WGS) entry which is preliminary data.</text>
</comment>
<feature type="compositionally biased region" description="Low complexity" evidence="1">
    <location>
        <begin position="48"/>
        <end position="63"/>
    </location>
</feature>
<feature type="region of interest" description="Disordered" evidence="1">
    <location>
        <begin position="1"/>
        <end position="63"/>
    </location>
</feature>
<evidence type="ECO:0000313" key="2">
    <source>
        <dbReference type="EMBL" id="RAW12460.1"/>
    </source>
</evidence>
<evidence type="ECO:0000313" key="3">
    <source>
        <dbReference type="Proteomes" id="UP000250462"/>
    </source>
</evidence>